<feature type="region of interest" description="Disordered" evidence="1">
    <location>
        <begin position="15"/>
        <end position="79"/>
    </location>
</feature>
<reference evidence="4" key="1">
    <citation type="journal article" date="2019" name="Int. J. Syst. Evol. Microbiol.">
        <title>The Global Catalogue of Microorganisms (GCM) 10K type strain sequencing project: providing services to taxonomists for standard genome sequencing and annotation.</title>
        <authorList>
            <consortium name="The Broad Institute Genomics Platform"/>
            <consortium name="The Broad Institute Genome Sequencing Center for Infectious Disease"/>
            <person name="Wu L."/>
            <person name="Ma J."/>
        </authorList>
    </citation>
    <scope>NUCLEOTIDE SEQUENCE [LARGE SCALE GENOMIC DNA]</scope>
    <source>
        <strain evidence="4">JCM 16034</strain>
    </source>
</reference>
<accession>A0ABP5NP59</accession>
<feature type="transmembrane region" description="Helical" evidence="2">
    <location>
        <begin position="179"/>
        <end position="202"/>
    </location>
</feature>
<comment type="caution">
    <text evidence="3">The sequence shown here is derived from an EMBL/GenBank/DDBJ whole genome shotgun (WGS) entry which is preliminary data.</text>
</comment>
<protein>
    <recommendedName>
        <fullName evidence="5">Integral membrane protein TIGR01906</fullName>
    </recommendedName>
</protein>
<organism evidence="3 4">
    <name type="scientific">Sinomonas flava</name>
    <dbReference type="NCBI Taxonomy" id="496857"/>
    <lineage>
        <taxon>Bacteria</taxon>
        <taxon>Bacillati</taxon>
        <taxon>Actinomycetota</taxon>
        <taxon>Actinomycetes</taxon>
        <taxon>Micrococcales</taxon>
        <taxon>Micrococcaceae</taxon>
        <taxon>Sinomonas</taxon>
    </lineage>
</organism>
<evidence type="ECO:0000313" key="3">
    <source>
        <dbReference type="EMBL" id="GAA2200331.1"/>
    </source>
</evidence>
<name>A0ABP5NP59_9MICC</name>
<proteinExistence type="predicted"/>
<keyword evidence="2" id="KW-0812">Transmembrane</keyword>
<dbReference type="EMBL" id="BAAAQW010000005">
    <property type="protein sequence ID" value="GAA2200331.1"/>
    <property type="molecule type" value="Genomic_DNA"/>
</dbReference>
<feature type="transmembrane region" description="Helical" evidence="2">
    <location>
        <begin position="86"/>
        <end position="108"/>
    </location>
</feature>
<evidence type="ECO:0000313" key="4">
    <source>
        <dbReference type="Proteomes" id="UP001500432"/>
    </source>
</evidence>
<keyword evidence="4" id="KW-1185">Reference proteome</keyword>
<keyword evidence="2" id="KW-0472">Membrane</keyword>
<sequence length="310" mass="33996">MRGRYWMVAVLTDKRSGSEPGADFDEPKDSGEPEFAWMKTDDGATAVPAEPHPTGALNVRPPEDEVQRRKDQREAAARSKPVGPRIVQVFMAVLLPFLLLTAAVRAVASPLFLWAEYFRPGFPGDGYGFTPDDRLTYGSYAVDYLANVAGPRYLGDLVFPNGDRLFTSGEVSHMADVKLVVLSSYGAGLAILIFFVVAFIGLRRTPRAFARGIFAGSLLTVGLIGALAVAAALGWQQFFTEFHRLFFADGTWTFRLEDTLIRLFPAQFWMDAAITIGVLVLLVSVLMAIFCWPTPKRREGAAGHAEGQAE</sequence>
<evidence type="ECO:0008006" key="5">
    <source>
        <dbReference type="Google" id="ProtNLM"/>
    </source>
</evidence>
<feature type="transmembrane region" description="Helical" evidence="2">
    <location>
        <begin position="214"/>
        <end position="235"/>
    </location>
</feature>
<feature type="transmembrane region" description="Helical" evidence="2">
    <location>
        <begin position="272"/>
        <end position="292"/>
    </location>
</feature>
<dbReference type="InterPro" id="IPR010178">
    <property type="entry name" value="Lit"/>
</dbReference>
<dbReference type="NCBIfam" id="TIGR01906">
    <property type="entry name" value="integ_TIGR01906"/>
    <property type="match status" value="1"/>
</dbReference>
<evidence type="ECO:0000256" key="1">
    <source>
        <dbReference type="SAM" id="MobiDB-lite"/>
    </source>
</evidence>
<dbReference type="Proteomes" id="UP001500432">
    <property type="component" value="Unassembled WGS sequence"/>
</dbReference>
<dbReference type="Pfam" id="PF07314">
    <property type="entry name" value="Lit"/>
    <property type="match status" value="1"/>
</dbReference>
<evidence type="ECO:0000256" key="2">
    <source>
        <dbReference type="SAM" id="Phobius"/>
    </source>
</evidence>
<feature type="compositionally biased region" description="Basic and acidic residues" evidence="1">
    <location>
        <begin position="61"/>
        <end position="77"/>
    </location>
</feature>
<keyword evidence="2" id="KW-1133">Transmembrane helix</keyword>
<gene>
    <name evidence="3" type="ORF">GCM10009849_20390</name>
</gene>